<keyword evidence="6" id="KW-0106">Calcium</keyword>
<dbReference type="PROSITE" id="PS50011">
    <property type="entry name" value="PROTEIN_KINASE_DOM"/>
    <property type="match status" value="1"/>
</dbReference>
<evidence type="ECO:0000313" key="15">
    <source>
        <dbReference type="Proteomes" id="UP001152797"/>
    </source>
</evidence>
<keyword evidence="4 9" id="KW-0547">Nucleotide-binding</keyword>
<keyword evidence="15" id="KW-1185">Reference proteome</keyword>
<dbReference type="SMART" id="SM00220">
    <property type="entry name" value="S_TKc"/>
    <property type="match status" value="1"/>
</dbReference>
<keyword evidence="5 14" id="KW-0418">Kinase</keyword>
<evidence type="ECO:0000259" key="11">
    <source>
        <dbReference type="PROSITE" id="PS50011"/>
    </source>
</evidence>
<dbReference type="InterPro" id="IPR018247">
    <property type="entry name" value="EF_Hand_1_Ca_BS"/>
</dbReference>
<feature type="binding site" evidence="9">
    <location>
        <position position="1396"/>
    </location>
    <ligand>
        <name>ATP</name>
        <dbReference type="ChEBI" id="CHEBI:30616"/>
    </ligand>
</feature>
<dbReference type="EMBL" id="CAMXCT030000169">
    <property type="protein sequence ID" value="CAL4762252.1"/>
    <property type="molecule type" value="Genomic_DNA"/>
</dbReference>
<dbReference type="GO" id="GO:0004674">
    <property type="term" value="F:protein serine/threonine kinase activity"/>
    <property type="evidence" value="ECO:0007669"/>
    <property type="project" value="UniProtKB-KW"/>
</dbReference>
<dbReference type="GO" id="GO:0005524">
    <property type="term" value="F:ATP binding"/>
    <property type="evidence" value="ECO:0007669"/>
    <property type="project" value="UniProtKB-UniRule"/>
</dbReference>
<dbReference type="InterPro" id="IPR011009">
    <property type="entry name" value="Kinase-like_dom_sf"/>
</dbReference>
<evidence type="ECO:0000313" key="14">
    <source>
        <dbReference type="EMBL" id="CAL4762252.1"/>
    </source>
</evidence>
<dbReference type="InterPro" id="IPR011992">
    <property type="entry name" value="EF-hand-dom_pair"/>
</dbReference>
<feature type="compositionally biased region" description="Low complexity" evidence="10">
    <location>
        <begin position="1186"/>
        <end position="1200"/>
    </location>
</feature>
<dbReference type="Pfam" id="PF13499">
    <property type="entry name" value="EF-hand_7"/>
    <property type="match status" value="1"/>
</dbReference>
<dbReference type="SUPFAM" id="SSF47473">
    <property type="entry name" value="EF-hand"/>
    <property type="match status" value="1"/>
</dbReference>
<dbReference type="Gene3D" id="1.10.510.10">
    <property type="entry name" value="Transferase(Phosphotransferase) domain 1"/>
    <property type="match status" value="1"/>
</dbReference>
<evidence type="ECO:0000256" key="10">
    <source>
        <dbReference type="SAM" id="MobiDB-lite"/>
    </source>
</evidence>
<feature type="domain" description="Protein kinase" evidence="11">
    <location>
        <begin position="1367"/>
        <end position="1657"/>
    </location>
</feature>
<evidence type="ECO:0000256" key="4">
    <source>
        <dbReference type="ARBA" id="ARBA00022741"/>
    </source>
</evidence>
<feature type="compositionally biased region" description="Polar residues" evidence="10">
    <location>
        <begin position="953"/>
        <end position="970"/>
    </location>
</feature>
<evidence type="ECO:0000256" key="7">
    <source>
        <dbReference type="ARBA" id="ARBA00022840"/>
    </source>
</evidence>
<evidence type="ECO:0000256" key="3">
    <source>
        <dbReference type="ARBA" id="ARBA00022679"/>
    </source>
</evidence>
<keyword evidence="3" id="KW-0808">Transferase</keyword>
<name>A0A9P1BLH7_9DINO</name>
<protein>
    <submittedName>
        <fullName evidence="14">Calcium-dependent protein kinase 4</fullName>
    </submittedName>
</protein>
<dbReference type="SMART" id="SM00054">
    <property type="entry name" value="EFh"/>
    <property type="match status" value="3"/>
</dbReference>
<dbReference type="InterPro" id="IPR002048">
    <property type="entry name" value="EF_hand_dom"/>
</dbReference>
<evidence type="ECO:0000256" key="2">
    <source>
        <dbReference type="ARBA" id="ARBA00022527"/>
    </source>
</evidence>
<dbReference type="PROSITE" id="PS00108">
    <property type="entry name" value="PROTEIN_KINASE_ST"/>
    <property type="match status" value="1"/>
</dbReference>
<feature type="region of interest" description="Disordered" evidence="10">
    <location>
        <begin position="1043"/>
        <end position="1212"/>
    </location>
</feature>
<comment type="caution">
    <text evidence="13">The sequence shown here is derived from an EMBL/GenBank/DDBJ whole genome shotgun (WGS) entry which is preliminary data.</text>
</comment>
<evidence type="ECO:0000256" key="6">
    <source>
        <dbReference type="ARBA" id="ARBA00022837"/>
    </source>
</evidence>
<feature type="compositionally biased region" description="Low complexity" evidence="10">
    <location>
        <begin position="1110"/>
        <end position="1126"/>
    </location>
</feature>
<dbReference type="Gene3D" id="1.10.238.10">
    <property type="entry name" value="EF-hand"/>
    <property type="match status" value="2"/>
</dbReference>
<dbReference type="OrthoDB" id="423623at2759"/>
<evidence type="ECO:0000256" key="8">
    <source>
        <dbReference type="ARBA" id="ARBA00024334"/>
    </source>
</evidence>
<organism evidence="13">
    <name type="scientific">Cladocopium goreaui</name>
    <dbReference type="NCBI Taxonomy" id="2562237"/>
    <lineage>
        <taxon>Eukaryota</taxon>
        <taxon>Sar</taxon>
        <taxon>Alveolata</taxon>
        <taxon>Dinophyceae</taxon>
        <taxon>Suessiales</taxon>
        <taxon>Symbiodiniaceae</taxon>
        <taxon>Cladocopium</taxon>
    </lineage>
</organism>
<dbReference type="EMBL" id="CAMXCT020000169">
    <property type="protein sequence ID" value="CAL1128315.1"/>
    <property type="molecule type" value="Genomic_DNA"/>
</dbReference>
<reference evidence="14 15" key="2">
    <citation type="submission" date="2024-05" db="EMBL/GenBank/DDBJ databases">
        <authorList>
            <person name="Chen Y."/>
            <person name="Shah S."/>
            <person name="Dougan E. K."/>
            <person name="Thang M."/>
            <person name="Chan C."/>
        </authorList>
    </citation>
    <scope>NUCLEOTIDE SEQUENCE [LARGE SCALE GENOMIC DNA]</scope>
</reference>
<accession>A0A9P1BLH7</accession>
<keyword evidence="7 9" id="KW-0067">ATP-binding</keyword>
<feature type="domain" description="EF-hand" evidence="12">
    <location>
        <begin position="1305"/>
        <end position="1340"/>
    </location>
</feature>
<feature type="domain" description="EF-hand" evidence="12">
    <location>
        <begin position="1264"/>
        <end position="1299"/>
    </location>
</feature>
<dbReference type="PROSITE" id="PS00018">
    <property type="entry name" value="EF_HAND_1"/>
    <property type="match status" value="3"/>
</dbReference>
<dbReference type="EMBL" id="CAMXCT010000169">
    <property type="protein sequence ID" value="CAI3974940.1"/>
    <property type="molecule type" value="Genomic_DNA"/>
</dbReference>
<comment type="similarity">
    <text evidence="8">Belongs to the protein kinase superfamily. Ser/Thr protein kinase family. CDPK subfamily.</text>
</comment>
<dbReference type="Proteomes" id="UP001152797">
    <property type="component" value="Unassembled WGS sequence"/>
</dbReference>
<comment type="cofactor">
    <cofactor evidence="1">
        <name>Mg(2+)</name>
        <dbReference type="ChEBI" id="CHEBI:18420"/>
    </cofactor>
</comment>
<sequence length="1781" mass="193892">MLLLSVDLPITLRLSPLLSRLHLFLGHLFPIGHPPFVPKSAPLSQWRPEPAFKIPSNLCPRFGLLQRPLIEQSELGKWVSGPEPSWTEGCHPPNQTPTIVQQNRAWCVLRAQGLAVPQVFTTSAAFRQAVGPLEGSGTICHAFPSQIEAKIYFAGGYFTAEQLAAGMASPAEDVMGQPDAVIEVLLIDFNYEAFQAQMDLPFEKEETMPFQPYTSLDFSRLKLVGQANWNLADYLHDELWMLFQEPRALHHDGPLDFAAGPDLSRESREENLRLAAVSFEHATTNVLPFKYPLSAFDGSSALVTFLGSPKQKQSRDEGDHLGVEFALSSHAALLEEADLLKPRNRSTLPAVACFHAARKKYDHVGVLGSPEKDIVGSHHFKVAGAEVNSSDAALSRGIVTVSAPVQKWLSLAVLSLRSVALPILSSALATRLAGNWTSVLLYRRCLTCLLSKLYAYGSSAGTDPGDVFLLHRKAADELVLAAVFSFVAASDVTRPVHSELFATDASCGKGAIALKIAGEDAAEDDQPAFTPQPPLDFSFDFVEVCGGAAGTSACLASAVYVPELAKHFARAFASALDRDFRAVAFGLYPSLGFTPAKLNVADGPTRDVEIRATPAVAFSDHVSAEVLAHLHSLALSCAWVTRADRRSGVNLAADRVLRPQARSRRDALLSWVTGEPGSHHPAMPAFSALALLWGWAQESAIFLLAWAGILRVGEVLNGLRSDFVLPSDSTAGIGYAFFQIRHPKTRGSAAKHQSARIDPKDVISLLAVFGGGATHLLQRFEDGELVRHRGRWLSSRVMEIYLQEISVATCQSRIPPQALAERAHFRVGILRLGDSVALADGRARRSLEVSREGDCNNAKAIGKRSWVAGAGDDHSNVKVYGDPPMWSVTKEMYPQSLAAAAWSAQTGATPVQAVTGPQLGPAQPRVVAAPLKPNQPNWADIRGKLLERMDTIGSSFSTAPPSPDNSTSTAAFRRDSVSSTASIAQALAVDGPPAWLRLEFAEAEKGKGTSPCPTPVTPETTLLKTVPKTSEAPAQGKVFVACPKPSGQARAKSPEGRLETGGGRSTPQPPQPNHKVLIRSKTGVDMVGRGRDAAKAKTQTGLTARRGQSPVSVLRPAPRLVVPPASGTGVRSPERKLMTPPVPKANLPGQVSSTPPAPKSPKSVPGTPQKGGSPVKRISAPPSPKALARAVSAVPAATARGPRSPATRETMRMEEHKNIARDKKLQTAKTMPLRSSFESETYEALQKLHSDANLIREVLDDKHKLQKYSRSCFSNADVNGDGELSFEELLQCMQKMNAELGIGKFTERHVEHYLQRFDTDQDKLLSQEEFQELYRVLLMVKLEEVEPVDFSRNMFINRRKGKPEDDYRVQGIVGVGSFGVVRKVQCRSTGATRVMKVVDKQKALSGGYPLKLIMEEIDKLRTLDHPAVLRLFEYCADERNLYLITDMLPGGDLLDAVEGSHNKKKYLEEPWVRDVFRQVSEGVAYCHAKGIMHKDLKLENIMLASVDPPEAVVIDVGLAELFPVSEADSFRSADPAGTLATMAPEVVRGSFNAKCDVWSLGCCLYALLCHRPLRLEDHLKGEGGTQTVELYDYFYPFTPPPDESRQELKAYLVRQKEGPNLKRLECSDEAKDLIGKLLTFDKEQRPSMRQALSHCWLHSSKASGQISTEQLESLLQFHRINPLAQAVLLDLSSQLPLKQLREMISLFESVDKDGNGMLDEAELSEALKLAGLGAEMALEAAKRLAKGAGRSSRGSRGTKALAEAEAICEIWITMDNTCEKI</sequence>
<evidence type="ECO:0000259" key="12">
    <source>
        <dbReference type="PROSITE" id="PS50222"/>
    </source>
</evidence>
<dbReference type="PROSITE" id="PS50222">
    <property type="entry name" value="EF_HAND_2"/>
    <property type="match status" value="3"/>
</dbReference>
<gene>
    <name evidence="13" type="ORF">C1SCF055_LOCUS3302</name>
</gene>
<dbReference type="InterPro" id="IPR017441">
    <property type="entry name" value="Protein_kinase_ATP_BS"/>
</dbReference>
<evidence type="ECO:0000256" key="5">
    <source>
        <dbReference type="ARBA" id="ARBA00022777"/>
    </source>
</evidence>
<dbReference type="SUPFAM" id="SSF56112">
    <property type="entry name" value="Protein kinase-like (PK-like)"/>
    <property type="match status" value="1"/>
</dbReference>
<dbReference type="Pfam" id="PF00069">
    <property type="entry name" value="Pkinase"/>
    <property type="match status" value="1"/>
</dbReference>
<dbReference type="Gene3D" id="3.30.200.20">
    <property type="entry name" value="Phosphorylase Kinase, domain 1"/>
    <property type="match status" value="1"/>
</dbReference>
<evidence type="ECO:0000256" key="9">
    <source>
        <dbReference type="PROSITE-ProRule" id="PRU10141"/>
    </source>
</evidence>
<proteinExistence type="inferred from homology"/>
<feature type="domain" description="EF-hand" evidence="12">
    <location>
        <begin position="1698"/>
        <end position="1733"/>
    </location>
</feature>
<dbReference type="PROSITE" id="PS00107">
    <property type="entry name" value="PROTEIN_KINASE_ATP"/>
    <property type="match status" value="1"/>
</dbReference>
<evidence type="ECO:0000313" key="13">
    <source>
        <dbReference type="EMBL" id="CAI3974940.1"/>
    </source>
</evidence>
<dbReference type="GO" id="GO:0005509">
    <property type="term" value="F:calcium ion binding"/>
    <property type="evidence" value="ECO:0007669"/>
    <property type="project" value="InterPro"/>
</dbReference>
<dbReference type="InterPro" id="IPR000719">
    <property type="entry name" value="Prot_kinase_dom"/>
</dbReference>
<dbReference type="InterPro" id="IPR008271">
    <property type="entry name" value="Ser/Thr_kinase_AS"/>
</dbReference>
<evidence type="ECO:0000256" key="1">
    <source>
        <dbReference type="ARBA" id="ARBA00001946"/>
    </source>
</evidence>
<keyword evidence="2" id="KW-0723">Serine/threonine-protein kinase</keyword>
<dbReference type="InterPro" id="IPR050205">
    <property type="entry name" value="CDPK_Ser/Thr_kinases"/>
</dbReference>
<reference evidence="13" key="1">
    <citation type="submission" date="2022-10" db="EMBL/GenBank/DDBJ databases">
        <authorList>
            <person name="Chen Y."/>
            <person name="Dougan E. K."/>
            <person name="Chan C."/>
            <person name="Rhodes N."/>
            <person name="Thang M."/>
        </authorList>
    </citation>
    <scope>NUCLEOTIDE SEQUENCE</scope>
</reference>
<dbReference type="PANTHER" id="PTHR24349">
    <property type="entry name" value="SERINE/THREONINE-PROTEIN KINASE"/>
    <property type="match status" value="1"/>
</dbReference>
<feature type="region of interest" description="Disordered" evidence="10">
    <location>
        <begin position="953"/>
        <end position="973"/>
    </location>
</feature>